<keyword evidence="14" id="KW-0676">Redox-active center</keyword>
<evidence type="ECO:0000256" key="6">
    <source>
        <dbReference type="ARBA" id="ARBA00022729"/>
    </source>
</evidence>
<evidence type="ECO:0000256" key="9">
    <source>
        <dbReference type="ARBA" id="ARBA00022982"/>
    </source>
</evidence>
<evidence type="ECO:0000256" key="5">
    <source>
        <dbReference type="ARBA" id="ARBA00022630"/>
    </source>
</evidence>
<evidence type="ECO:0000256" key="2">
    <source>
        <dbReference type="ARBA" id="ARBA00004367"/>
    </source>
</evidence>
<comment type="similarity">
    <text evidence="3">Belongs to the EROs family.</text>
</comment>
<dbReference type="InterPro" id="IPR037192">
    <property type="entry name" value="ERO1-like_sf"/>
</dbReference>
<dbReference type="EMBL" id="JAHHUM010000063">
    <property type="protein sequence ID" value="KAK5622932.1"/>
    <property type="molecule type" value="Genomic_DNA"/>
</dbReference>
<reference evidence="15 16" key="1">
    <citation type="submission" date="2021-06" db="EMBL/GenBank/DDBJ databases">
        <authorList>
            <person name="Palmer J.M."/>
        </authorList>
    </citation>
    <scope>NUCLEOTIDE SEQUENCE [LARGE SCALE GENOMIC DNA]</scope>
    <source>
        <strain evidence="15 16">MEX-2019</strain>
        <tissue evidence="15">Muscle</tissue>
    </source>
</reference>
<dbReference type="InterPro" id="IPR007266">
    <property type="entry name" value="Ero1"/>
</dbReference>
<gene>
    <name evidence="15" type="primary">ERO1B_1</name>
    <name evidence="15" type="ORF">CRENBAI_022098</name>
</gene>
<dbReference type="Proteomes" id="UP001311232">
    <property type="component" value="Unassembled WGS sequence"/>
</dbReference>
<evidence type="ECO:0000256" key="14">
    <source>
        <dbReference type="ARBA" id="ARBA00023284"/>
    </source>
</evidence>
<comment type="subcellular location">
    <subcellularLocation>
        <location evidence="2">Endoplasmic reticulum membrane</location>
        <topology evidence="2">Peripheral membrane protein</topology>
        <orientation evidence="2">Lumenal side</orientation>
    </subcellularLocation>
</comment>
<keyword evidence="4" id="KW-0813">Transport</keyword>
<keyword evidence="13" id="KW-0325">Glycoprotein</keyword>
<proteinExistence type="inferred from homology"/>
<dbReference type="SUPFAM" id="SSF110019">
    <property type="entry name" value="ERO1-like"/>
    <property type="match status" value="1"/>
</dbReference>
<evidence type="ECO:0000313" key="15">
    <source>
        <dbReference type="EMBL" id="KAK5622932.1"/>
    </source>
</evidence>
<keyword evidence="10" id="KW-0560">Oxidoreductase</keyword>
<dbReference type="AlphaFoldDB" id="A0AAV9SNS6"/>
<evidence type="ECO:0000313" key="16">
    <source>
        <dbReference type="Proteomes" id="UP001311232"/>
    </source>
</evidence>
<accession>A0AAV9SNS6</accession>
<keyword evidence="11" id="KW-0472">Membrane</keyword>
<dbReference type="PANTHER" id="PTHR12613">
    <property type="entry name" value="ERO1-RELATED"/>
    <property type="match status" value="1"/>
</dbReference>
<evidence type="ECO:0000256" key="7">
    <source>
        <dbReference type="ARBA" id="ARBA00022824"/>
    </source>
</evidence>
<evidence type="ECO:0000256" key="8">
    <source>
        <dbReference type="ARBA" id="ARBA00022827"/>
    </source>
</evidence>
<dbReference type="GO" id="GO:0034975">
    <property type="term" value="P:protein folding in endoplasmic reticulum"/>
    <property type="evidence" value="ECO:0007669"/>
    <property type="project" value="InterPro"/>
</dbReference>
<evidence type="ECO:0000256" key="13">
    <source>
        <dbReference type="ARBA" id="ARBA00023180"/>
    </source>
</evidence>
<dbReference type="Pfam" id="PF04137">
    <property type="entry name" value="ERO1"/>
    <property type="match status" value="1"/>
</dbReference>
<keyword evidence="6" id="KW-0732">Signal</keyword>
<organism evidence="15 16">
    <name type="scientific">Crenichthys baileyi</name>
    <name type="common">White River springfish</name>
    <dbReference type="NCBI Taxonomy" id="28760"/>
    <lineage>
        <taxon>Eukaryota</taxon>
        <taxon>Metazoa</taxon>
        <taxon>Chordata</taxon>
        <taxon>Craniata</taxon>
        <taxon>Vertebrata</taxon>
        <taxon>Euteleostomi</taxon>
        <taxon>Actinopterygii</taxon>
        <taxon>Neopterygii</taxon>
        <taxon>Teleostei</taxon>
        <taxon>Neoteleostei</taxon>
        <taxon>Acanthomorphata</taxon>
        <taxon>Ovalentaria</taxon>
        <taxon>Atherinomorphae</taxon>
        <taxon>Cyprinodontiformes</taxon>
        <taxon>Goodeidae</taxon>
        <taxon>Crenichthys</taxon>
    </lineage>
</organism>
<dbReference type="GO" id="GO:0016972">
    <property type="term" value="F:thiol oxidase activity"/>
    <property type="evidence" value="ECO:0007669"/>
    <property type="project" value="InterPro"/>
</dbReference>
<sequence>GKTQGLGTALKILFSEKEIQNLPEHSPSKGFQLSRQEIVALMNAFGRLSTSIYQLHNFRLMLKEKSPDVWCVSRPDSFLLLDFLLLELQLLNLTIRMR</sequence>
<dbReference type="PANTHER" id="PTHR12613:SF2">
    <property type="entry name" value="ERO1-LIKE PROTEIN BETA"/>
    <property type="match status" value="1"/>
</dbReference>
<name>A0AAV9SNS6_9TELE</name>
<keyword evidence="8" id="KW-0274">FAD</keyword>
<evidence type="ECO:0000256" key="10">
    <source>
        <dbReference type="ARBA" id="ARBA00023002"/>
    </source>
</evidence>
<dbReference type="GO" id="GO:0005789">
    <property type="term" value="C:endoplasmic reticulum membrane"/>
    <property type="evidence" value="ECO:0007669"/>
    <property type="project" value="UniProtKB-SubCell"/>
</dbReference>
<evidence type="ECO:0000256" key="3">
    <source>
        <dbReference type="ARBA" id="ARBA00008277"/>
    </source>
</evidence>
<feature type="non-terminal residue" evidence="15">
    <location>
        <position position="1"/>
    </location>
</feature>
<dbReference type="GO" id="GO:0071949">
    <property type="term" value="F:FAD binding"/>
    <property type="evidence" value="ECO:0007669"/>
    <property type="project" value="InterPro"/>
</dbReference>
<dbReference type="GO" id="GO:0015035">
    <property type="term" value="F:protein-disulfide reductase activity"/>
    <property type="evidence" value="ECO:0007669"/>
    <property type="project" value="InterPro"/>
</dbReference>
<keyword evidence="7" id="KW-0256">Endoplasmic reticulum</keyword>
<comment type="cofactor">
    <cofactor evidence="1">
        <name>FAD</name>
        <dbReference type="ChEBI" id="CHEBI:57692"/>
    </cofactor>
</comment>
<evidence type="ECO:0000256" key="12">
    <source>
        <dbReference type="ARBA" id="ARBA00023157"/>
    </source>
</evidence>
<evidence type="ECO:0000256" key="11">
    <source>
        <dbReference type="ARBA" id="ARBA00023136"/>
    </source>
</evidence>
<keyword evidence="16" id="KW-1185">Reference proteome</keyword>
<keyword evidence="9" id="KW-0249">Electron transport</keyword>
<protein>
    <submittedName>
        <fullName evidence="15">ERO1-like protein beta</fullName>
    </submittedName>
</protein>
<keyword evidence="12" id="KW-1015">Disulfide bond</keyword>
<evidence type="ECO:0000256" key="4">
    <source>
        <dbReference type="ARBA" id="ARBA00022448"/>
    </source>
</evidence>
<keyword evidence="5" id="KW-0285">Flavoprotein</keyword>
<evidence type="ECO:0000256" key="1">
    <source>
        <dbReference type="ARBA" id="ARBA00001974"/>
    </source>
</evidence>
<comment type="caution">
    <text evidence="15">The sequence shown here is derived from an EMBL/GenBank/DDBJ whole genome shotgun (WGS) entry which is preliminary data.</text>
</comment>